<keyword evidence="1" id="KW-0479">Metal-binding</keyword>
<dbReference type="Pfam" id="PF00596">
    <property type="entry name" value="Aldolase_II"/>
    <property type="match status" value="1"/>
</dbReference>
<proteinExistence type="predicted"/>
<name>A0A926HKG2_9FIRM</name>
<evidence type="ECO:0000259" key="3">
    <source>
        <dbReference type="SMART" id="SM01007"/>
    </source>
</evidence>
<dbReference type="InterPro" id="IPR001303">
    <property type="entry name" value="Aldolase_II/adducin_N"/>
</dbReference>
<keyword evidence="5" id="KW-1185">Reference proteome</keyword>
<dbReference type="InterPro" id="IPR036409">
    <property type="entry name" value="Aldolase_II/adducin_N_sf"/>
</dbReference>
<feature type="domain" description="Class II aldolase/adducin N-terminal" evidence="3">
    <location>
        <begin position="9"/>
        <end position="185"/>
    </location>
</feature>
<evidence type="ECO:0000256" key="2">
    <source>
        <dbReference type="ARBA" id="ARBA00023239"/>
    </source>
</evidence>
<dbReference type="RefSeq" id="WP_249315011.1">
    <property type="nucleotide sequence ID" value="NZ_JACRSR010000001.1"/>
</dbReference>
<evidence type="ECO:0000313" key="5">
    <source>
        <dbReference type="Proteomes" id="UP000623172"/>
    </source>
</evidence>
<reference evidence="4" key="1">
    <citation type="submission" date="2020-08" db="EMBL/GenBank/DDBJ databases">
        <title>Genome public.</title>
        <authorList>
            <person name="Liu C."/>
            <person name="Sun Q."/>
        </authorList>
    </citation>
    <scope>NUCLEOTIDE SEQUENCE</scope>
    <source>
        <strain evidence="4">NSJ-53</strain>
    </source>
</reference>
<sequence>MKRNINTNSQVIKCCQHLHQKSLISAFGGNVSVRSENKIIITPTGLPLREVAEDDLVVVNMAGEVLFGMGEPSSELALHLAIYRNWPHIKGIIHTHSPAATAFAYLGREIQAVNPESMEYLKDIPIVPYRPIGSDSLADALEEVVRGGRYNAILLERHGLITVGSNLDVAYNLTELVEETAKINLYIKILQNS</sequence>
<dbReference type="Gene3D" id="3.40.225.10">
    <property type="entry name" value="Class II aldolase/adducin N-terminal domain"/>
    <property type="match status" value="1"/>
</dbReference>
<dbReference type="SMART" id="SM01007">
    <property type="entry name" value="Aldolase_II"/>
    <property type="match status" value="1"/>
</dbReference>
<dbReference type="GO" id="GO:0005829">
    <property type="term" value="C:cytosol"/>
    <property type="evidence" value="ECO:0007669"/>
    <property type="project" value="TreeGrafter"/>
</dbReference>
<protein>
    <submittedName>
        <fullName evidence="4">Class II aldolase/adducin family protein</fullName>
    </submittedName>
</protein>
<dbReference type="EMBL" id="JACRSR010000001">
    <property type="protein sequence ID" value="MBC8530942.1"/>
    <property type="molecule type" value="Genomic_DNA"/>
</dbReference>
<dbReference type="GO" id="GO:0046872">
    <property type="term" value="F:metal ion binding"/>
    <property type="evidence" value="ECO:0007669"/>
    <property type="project" value="UniProtKB-KW"/>
</dbReference>
<gene>
    <name evidence="4" type="ORF">H8696_03680</name>
</gene>
<evidence type="ECO:0000256" key="1">
    <source>
        <dbReference type="ARBA" id="ARBA00022723"/>
    </source>
</evidence>
<evidence type="ECO:0000313" key="4">
    <source>
        <dbReference type="EMBL" id="MBC8530942.1"/>
    </source>
</evidence>
<dbReference type="AlphaFoldDB" id="A0A926HKG2"/>
<dbReference type="GO" id="GO:0019323">
    <property type="term" value="P:pentose catabolic process"/>
    <property type="evidence" value="ECO:0007669"/>
    <property type="project" value="TreeGrafter"/>
</dbReference>
<dbReference type="GO" id="GO:0016832">
    <property type="term" value="F:aldehyde-lyase activity"/>
    <property type="evidence" value="ECO:0007669"/>
    <property type="project" value="TreeGrafter"/>
</dbReference>
<dbReference type="InterPro" id="IPR050197">
    <property type="entry name" value="Aldolase_class_II_sugar_metab"/>
</dbReference>
<dbReference type="PANTHER" id="PTHR22789:SF0">
    <property type="entry name" value="3-OXO-TETRONATE 4-PHOSPHATE DECARBOXYLASE-RELATED"/>
    <property type="match status" value="1"/>
</dbReference>
<dbReference type="SUPFAM" id="SSF53639">
    <property type="entry name" value="AraD/HMP-PK domain-like"/>
    <property type="match status" value="1"/>
</dbReference>
<accession>A0A926HKG2</accession>
<comment type="caution">
    <text evidence="4">The sequence shown here is derived from an EMBL/GenBank/DDBJ whole genome shotgun (WGS) entry which is preliminary data.</text>
</comment>
<organism evidence="4 5">
    <name type="scientific">Gehongia tenuis</name>
    <dbReference type="NCBI Taxonomy" id="2763655"/>
    <lineage>
        <taxon>Bacteria</taxon>
        <taxon>Bacillati</taxon>
        <taxon>Bacillota</taxon>
        <taxon>Clostridia</taxon>
        <taxon>Christensenellales</taxon>
        <taxon>Christensenellaceae</taxon>
        <taxon>Gehongia</taxon>
    </lineage>
</organism>
<dbReference type="Proteomes" id="UP000623172">
    <property type="component" value="Unassembled WGS sequence"/>
</dbReference>
<keyword evidence="2" id="KW-0456">Lyase</keyword>
<dbReference type="PANTHER" id="PTHR22789">
    <property type="entry name" value="FUCULOSE PHOSPHATE ALDOLASE"/>
    <property type="match status" value="1"/>
</dbReference>